<keyword evidence="2" id="KW-0547">Nucleotide-binding</keyword>
<dbReference type="AlphaFoldDB" id="A0AA41QGG0"/>
<feature type="domain" description="ATPase AAA-type core" evidence="1">
    <location>
        <begin position="44"/>
        <end position="144"/>
    </location>
</feature>
<dbReference type="GO" id="GO:0005524">
    <property type="term" value="F:ATP binding"/>
    <property type="evidence" value="ECO:0007669"/>
    <property type="project" value="UniProtKB-KW"/>
</dbReference>
<comment type="caution">
    <text evidence="2">The sequence shown here is derived from an EMBL/GenBank/DDBJ whole genome shotgun (WGS) entry which is preliminary data.</text>
</comment>
<protein>
    <submittedName>
        <fullName evidence="2">ATP-binding protein</fullName>
    </submittedName>
</protein>
<dbReference type="SUPFAM" id="SSF52540">
    <property type="entry name" value="P-loop containing nucleoside triphosphate hydrolases"/>
    <property type="match status" value="1"/>
</dbReference>
<keyword evidence="2" id="KW-0067">ATP-binding</keyword>
<feature type="domain" description="ATPase AAA-type core" evidence="1">
    <location>
        <begin position="271"/>
        <end position="367"/>
    </location>
</feature>
<evidence type="ECO:0000259" key="1">
    <source>
        <dbReference type="Pfam" id="PF13304"/>
    </source>
</evidence>
<gene>
    <name evidence="2" type="ORF">L1785_14545</name>
</gene>
<dbReference type="Proteomes" id="UP001165405">
    <property type="component" value="Unassembled WGS sequence"/>
</dbReference>
<dbReference type="InterPro" id="IPR003959">
    <property type="entry name" value="ATPase_AAA_core"/>
</dbReference>
<evidence type="ECO:0000313" key="3">
    <source>
        <dbReference type="Proteomes" id="UP001165405"/>
    </source>
</evidence>
<dbReference type="PANTHER" id="PTHR40396:SF1">
    <property type="entry name" value="ATPASE AAA-TYPE CORE DOMAIN-CONTAINING PROTEIN"/>
    <property type="match status" value="1"/>
</dbReference>
<dbReference type="Gene3D" id="3.40.50.300">
    <property type="entry name" value="P-loop containing nucleotide triphosphate hydrolases"/>
    <property type="match status" value="1"/>
</dbReference>
<evidence type="ECO:0000313" key="2">
    <source>
        <dbReference type="EMBL" id="MCF4122196.1"/>
    </source>
</evidence>
<sequence length="444" mass="49362">MFMLRFTVQNHGSFRDEAELSLVRSSLQTSLPKNGSWEPYVASIAAIYGANASGKSQFVDAILYFKTIIAESATSWSTRKTLGRSHFRLDHTSGKEPSTYVMDFLHNGVRHEYGFSVTRDAVIEEWLYSYPTGRKRILFERNGHDLNFGRALGGGEALLRQALGQRELVLSKGRVVGNDQLGDLCSAIVDGIDVAKFGESDRFTRLQSLIEEVTTGDFRIEDLRTMLKVADVGIAGAQVKVNERHPKELRVLRAVFEAVQESEISEEELDKIAAEAARVLLFEHIGADHDIYSLPSDLQSTGTLTWLSLAAPAISAMRRGTLFVVDELDASLHPQLAQVMIRMFADPETNPRRAQLIFTTHDTYFLSPTSELNISPEEVFFVEKGRDGASSIFSLADFPHRSDHNYSRRYLQGRYGAVPAVAPAFLASLIERNAIPEAATGERG</sequence>
<name>A0AA41QGG0_9MICO</name>
<dbReference type="InterPro" id="IPR027417">
    <property type="entry name" value="P-loop_NTPase"/>
</dbReference>
<organism evidence="2 3">
    <name type="scientific">Antribacter soli</name>
    <dbReference type="NCBI Taxonomy" id="2910976"/>
    <lineage>
        <taxon>Bacteria</taxon>
        <taxon>Bacillati</taxon>
        <taxon>Actinomycetota</taxon>
        <taxon>Actinomycetes</taxon>
        <taxon>Micrococcales</taxon>
        <taxon>Promicromonosporaceae</taxon>
        <taxon>Antribacter</taxon>
    </lineage>
</organism>
<proteinExistence type="predicted"/>
<dbReference type="EMBL" id="JAKGSG010000040">
    <property type="protein sequence ID" value="MCF4122196.1"/>
    <property type="molecule type" value="Genomic_DNA"/>
</dbReference>
<dbReference type="RefSeq" id="WP_236089991.1">
    <property type="nucleotide sequence ID" value="NZ_JAKGSG010000040.1"/>
</dbReference>
<dbReference type="Pfam" id="PF13304">
    <property type="entry name" value="AAA_21"/>
    <property type="match status" value="2"/>
</dbReference>
<keyword evidence="3" id="KW-1185">Reference proteome</keyword>
<reference evidence="2" key="1">
    <citation type="submission" date="2022-01" db="EMBL/GenBank/DDBJ databases">
        <title>Antribacter sp. nov., isolated from Guizhou of China.</title>
        <authorList>
            <person name="Chengliang C."/>
            <person name="Ya Z."/>
        </authorList>
    </citation>
    <scope>NUCLEOTIDE SEQUENCE</scope>
    <source>
        <strain evidence="2">KLBMP 9083</strain>
    </source>
</reference>
<dbReference type="PANTHER" id="PTHR40396">
    <property type="entry name" value="ATPASE-LIKE PROTEIN"/>
    <property type="match status" value="1"/>
</dbReference>
<accession>A0AA41QGG0</accession>
<dbReference type="GO" id="GO:0016887">
    <property type="term" value="F:ATP hydrolysis activity"/>
    <property type="evidence" value="ECO:0007669"/>
    <property type="project" value="InterPro"/>
</dbReference>